<dbReference type="PANTHER" id="PTHR43591">
    <property type="entry name" value="METHYLTRANSFERASE"/>
    <property type="match status" value="1"/>
</dbReference>
<feature type="compositionally biased region" description="Low complexity" evidence="1">
    <location>
        <begin position="83"/>
        <end position="99"/>
    </location>
</feature>
<dbReference type="InterPro" id="IPR029063">
    <property type="entry name" value="SAM-dependent_MTases_sf"/>
</dbReference>
<dbReference type="AlphaFoldDB" id="A0A1X2HD06"/>
<name>A0A1X2HD06_SYNRA</name>
<accession>A0A1X2HD06</accession>
<reference evidence="2 3" key="1">
    <citation type="submission" date="2016-07" db="EMBL/GenBank/DDBJ databases">
        <title>Pervasive Adenine N6-methylation of Active Genes in Fungi.</title>
        <authorList>
            <consortium name="DOE Joint Genome Institute"/>
            <person name="Mondo S.J."/>
            <person name="Dannebaum R.O."/>
            <person name="Kuo R.C."/>
            <person name="Labutti K."/>
            <person name="Haridas S."/>
            <person name="Kuo A."/>
            <person name="Salamov A."/>
            <person name="Ahrendt S.R."/>
            <person name="Lipzen A."/>
            <person name="Sullivan W."/>
            <person name="Andreopoulos W.B."/>
            <person name="Clum A."/>
            <person name="Lindquist E."/>
            <person name="Daum C."/>
            <person name="Ramamoorthy G.K."/>
            <person name="Gryganskyi A."/>
            <person name="Culley D."/>
            <person name="Magnuson J.K."/>
            <person name="James T.Y."/>
            <person name="O'Malley M.A."/>
            <person name="Stajich J.E."/>
            <person name="Spatafora J.W."/>
            <person name="Visel A."/>
            <person name="Grigoriev I.V."/>
        </authorList>
    </citation>
    <scope>NUCLEOTIDE SEQUENCE [LARGE SCALE GENOMIC DNA]</scope>
    <source>
        <strain evidence="2 3">NRRL 2496</strain>
    </source>
</reference>
<keyword evidence="2" id="KW-0489">Methyltransferase</keyword>
<gene>
    <name evidence="2" type="ORF">BCR43DRAFT_439295</name>
</gene>
<protein>
    <submittedName>
        <fullName evidence="2">S-adenosyl-L-methionine-dependent methyltransferase</fullName>
    </submittedName>
</protein>
<dbReference type="SUPFAM" id="SSF53335">
    <property type="entry name" value="S-adenosyl-L-methionine-dependent methyltransferases"/>
    <property type="match status" value="1"/>
</dbReference>
<keyword evidence="2" id="KW-0808">Transferase</keyword>
<dbReference type="Gene3D" id="3.40.50.150">
    <property type="entry name" value="Vaccinia Virus protein VP39"/>
    <property type="match status" value="1"/>
</dbReference>
<dbReference type="CDD" id="cd02440">
    <property type="entry name" value="AdoMet_MTases"/>
    <property type="match status" value="1"/>
</dbReference>
<proteinExistence type="predicted"/>
<evidence type="ECO:0000313" key="3">
    <source>
        <dbReference type="Proteomes" id="UP000242180"/>
    </source>
</evidence>
<dbReference type="InParanoid" id="A0A1X2HD06"/>
<evidence type="ECO:0000313" key="2">
    <source>
        <dbReference type="EMBL" id="ORY96684.1"/>
    </source>
</evidence>
<organism evidence="2 3">
    <name type="scientific">Syncephalastrum racemosum</name>
    <name type="common">Filamentous fungus</name>
    <dbReference type="NCBI Taxonomy" id="13706"/>
    <lineage>
        <taxon>Eukaryota</taxon>
        <taxon>Fungi</taxon>
        <taxon>Fungi incertae sedis</taxon>
        <taxon>Mucoromycota</taxon>
        <taxon>Mucoromycotina</taxon>
        <taxon>Mucoromycetes</taxon>
        <taxon>Mucorales</taxon>
        <taxon>Syncephalastraceae</taxon>
        <taxon>Syncephalastrum</taxon>
    </lineage>
</organism>
<dbReference type="OMA" id="WREADEY"/>
<dbReference type="STRING" id="13706.A0A1X2HD06"/>
<feature type="region of interest" description="Disordered" evidence="1">
    <location>
        <begin position="81"/>
        <end position="100"/>
    </location>
</feature>
<sequence>MPAVVVQQKQGQTAGGRVKLRKYSSPTIVARPKPEWYAHSCDNLLPQQQAQQQLRPPLTSATSVLTTLSDRAAVHPLLLVENTTPPSSHTSSSSSSTTTLVAGRRYQNQTYLLPCDDEEIDRLHLLHFMVRFAIQGNYLAPVSDTLRKGGQVLDVGCGPGSWTMEIAGEYPKSKVVGVDVSPMFPRDIKPVNCTFHQCDVFDGSLDQFPDESFDYIFMRFFGMAIAADQWDTLLVRLLRLLKPGGYIELVEADTEMHRPGPKTREYNLRLIQAMEGRHLDPYSGRTLKDRLTNLGLKNVTTTFISCPGGQWAGKLGLLTLQSWQAYHRALAPQICALASEKQEDMNLDMYFEGLQTCWQEANEYKTFENLHFAYAQKSP</sequence>
<dbReference type="PANTHER" id="PTHR43591:SF24">
    <property type="entry name" value="2-METHOXY-6-POLYPRENYL-1,4-BENZOQUINOL METHYLASE, MITOCHONDRIAL"/>
    <property type="match status" value="1"/>
</dbReference>
<dbReference type="OrthoDB" id="2013972at2759"/>
<dbReference type="Pfam" id="PF13489">
    <property type="entry name" value="Methyltransf_23"/>
    <property type="match status" value="1"/>
</dbReference>
<keyword evidence="3" id="KW-1185">Reference proteome</keyword>
<evidence type="ECO:0000256" key="1">
    <source>
        <dbReference type="SAM" id="MobiDB-lite"/>
    </source>
</evidence>
<dbReference type="EMBL" id="MCGN01000005">
    <property type="protein sequence ID" value="ORY96684.1"/>
    <property type="molecule type" value="Genomic_DNA"/>
</dbReference>
<dbReference type="GO" id="GO:0008168">
    <property type="term" value="F:methyltransferase activity"/>
    <property type="evidence" value="ECO:0007669"/>
    <property type="project" value="UniProtKB-KW"/>
</dbReference>
<dbReference type="Proteomes" id="UP000242180">
    <property type="component" value="Unassembled WGS sequence"/>
</dbReference>
<dbReference type="GO" id="GO:0032259">
    <property type="term" value="P:methylation"/>
    <property type="evidence" value="ECO:0007669"/>
    <property type="project" value="UniProtKB-KW"/>
</dbReference>
<comment type="caution">
    <text evidence="2">The sequence shown here is derived from an EMBL/GenBank/DDBJ whole genome shotgun (WGS) entry which is preliminary data.</text>
</comment>